<dbReference type="InterPro" id="IPR046920">
    <property type="entry name" value="ABC-3C_CTD1"/>
</dbReference>
<proteinExistence type="predicted"/>
<dbReference type="Proteomes" id="UP000320643">
    <property type="component" value="Unassembled WGS sequence"/>
</dbReference>
<evidence type="ECO:0000313" key="2">
    <source>
        <dbReference type="EMBL" id="TRW21977.1"/>
    </source>
</evidence>
<dbReference type="RefSeq" id="WP_143375106.1">
    <property type="nucleotide sequence ID" value="NZ_VJVZ01000016.1"/>
</dbReference>
<name>A0A552UUV6_9FLAO</name>
<accession>A0A552UUV6</accession>
<dbReference type="OrthoDB" id="9149748at2"/>
<evidence type="ECO:0000313" key="3">
    <source>
        <dbReference type="Proteomes" id="UP000320643"/>
    </source>
</evidence>
<protein>
    <recommendedName>
        <fullName evidence="1">ABC-three component systems C-terminal domain-containing protein</fullName>
    </recommendedName>
</protein>
<dbReference type="EMBL" id="VJVZ01000016">
    <property type="protein sequence ID" value="TRW21977.1"/>
    <property type="molecule type" value="Genomic_DNA"/>
</dbReference>
<dbReference type="AlphaFoldDB" id="A0A552UUV6"/>
<dbReference type="Pfam" id="PF20276">
    <property type="entry name" value="CTD1"/>
    <property type="match status" value="1"/>
</dbReference>
<comment type="caution">
    <text evidence="2">The sequence shown here is derived from an EMBL/GenBank/DDBJ whole genome shotgun (WGS) entry which is preliminary data.</text>
</comment>
<keyword evidence="3" id="KW-1185">Reference proteome</keyword>
<gene>
    <name evidence="2" type="ORF">FMM05_19520</name>
</gene>
<organism evidence="2 3">
    <name type="scientific">Flavobacterium zepuense</name>
    <dbReference type="NCBI Taxonomy" id="2593302"/>
    <lineage>
        <taxon>Bacteria</taxon>
        <taxon>Pseudomonadati</taxon>
        <taxon>Bacteroidota</taxon>
        <taxon>Flavobacteriia</taxon>
        <taxon>Flavobacteriales</taxon>
        <taxon>Flavobacteriaceae</taxon>
        <taxon>Flavobacterium</taxon>
    </lineage>
</organism>
<reference evidence="2 3" key="1">
    <citation type="submission" date="2019-07" db="EMBL/GenBank/DDBJ databases">
        <title>Flavobacterium sp. nov., isolated from glacier ice.</title>
        <authorList>
            <person name="Liu Q."/>
            <person name="Xin Y.-H."/>
        </authorList>
    </citation>
    <scope>NUCLEOTIDE SEQUENCE [LARGE SCALE GENOMIC DNA]</scope>
    <source>
        <strain evidence="2 3">ZT4R6</strain>
    </source>
</reference>
<feature type="domain" description="ABC-three component systems C-terminal" evidence="1">
    <location>
        <begin position="116"/>
        <end position="357"/>
    </location>
</feature>
<sequence length="398" mass="45552">MSRNATSSWSGYAHQGKIGLLIALRKINALSGTGANLDEYFLEYETQEDVKLAHNNNILEVHQVKAYRDSSTIGKYTEALEDFEGCAGFNYLHTICNITNWANLTVAQNPSSVVRYPYAAGTNYCSLDDIYGYIDAEIITLLQNLGHQQSDNGGWRKNVYEEFLATLDEKIRVEHQNQNAQTYNIRFSLREVDNIVVTAPTKYKSKLWDIRKKLYGEYLLFLEHQDINQIQLTPVHEQNVKIAIEAIYALDDKLFVQFLYNINPHTTENKVFEHCVSTDDFFVATSFFGTFLQTLVLVTASQYKMDARAIMSYFKNCGYLITSIEAVPYMMQLYASRILDNDAVNYSGYENDYIINQNYDGRLIDCASKIISKRPNKLISKKDMEFISLANAVNILNN</sequence>
<evidence type="ECO:0000259" key="1">
    <source>
        <dbReference type="Pfam" id="PF20276"/>
    </source>
</evidence>